<organism evidence="1">
    <name type="scientific">gut metagenome</name>
    <dbReference type="NCBI Taxonomy" id="749906"/>
    <lineage>
        <taxon>unclassified sequences</taxon>
        <taxon>metagenomes</taxon>
        <taxon>organismal metagenomes</taxon>
    </lineage>
</organism>
<protein>
    <submittedName>
        <fullName evidence="1">Uncharacterized protein</fullName>
    </submittedName>
</protein>
<proteinExistence type="predicted"/>
<evidence type="ECO:0000313" key="1">
    <source>
        <dbReference type="EMBL" id="EJX08352.1"/>
    </source>
</evidence>
<gene>
    <name evidence="1" type="ORF">EVA_03536</name>
</gene>
<dbReference type="AlphaFoldDB" id="J9GKL4"/>
<name>J9GKL4_9ZZZZ</name>
<accession>J9GKL4</accession>
<reference evidence="1" key="1">
    <citation type="journal article" date="2012" name="PLoS ONE">
        <title>Gene sets for utilization of primary and secondary nutrition supplies in the distal gut of endangered iberian lynx.</title>
        <authorList>
            <person name="Alcaide M."/>
            <person name="Messina E."/>
            <person name="Richter M."/>
            <person name="Bargiela R."/>
            <person name="Peplies J."/>
            <person name="Huws S.A."/>
            <person name="Newbold C.J."/>
            <person name="Golyshin P.N."/>
            <person name="Simon M.A."/>
            <person name="Lopez G."/>
            <person name="Yakimov M.M."/>
            <person name="Ferrer M."/>
        </authorList>
    </citation>
    <scope>NUCLEOTIDE SEQUENCE</scope>
</reference>
<dbReference type="EMBL" id="AMCI01000645">
    <property type="protein sequence ID" value="EJX08352.1"/>
    <property type="molecule type" value="Genomic_DNA"/>
</dbReference>
<comment type="caution">
    <text evidence="1">The sequence shown here is derived from an EMBL/GenBank/DDBJ whole genome shotgun (WGS) entry which is preliminary data.</text>
</comment>
<sequence length="84" mass="9727">MLHSFEMRYFSSILQQLFTRRGKDAVQIVGPIIHSHRHFLFSLSFCEVQISGHELSHSTQFFIIQIIFSSSGFSQRGLCSFKSE</sequence>